<proteinExistence type="predicted"/>
<accession>A0A2P2PUN3</accession>
<name>A0A2P2PUN3_RHIMU</name>
<protein>
    <submittedName>
        <fullName evidence="1">Uncharacterized protein</fullName>
    </submittedName>
</protein>
<organism evidence="1">
    <name type="scientific">Rhizophora mucronata</name>
    <name type="common">Asiatic mangrove</name>
    <dbReference type="NCBI Taxonomy" id="61149"/>
    <lineage>
        <taxon>Eukaryota</taxon>
        <taxon>Viridiplantae</taxon>
        <taxon>Streptophyta</taxon>
        <taxon>Embryophyta</taxon>
        <taxon>Tracheophyta</taxon>
        <taxon>Spermatophyta</taxon>
        <taxon>Magnoliopsida</taxon>
        <taxon>eudicotyledons</taxon>
        <taxon>Gunneridae</taxon>
        <taxon>Pentapetalae</taxon>
        <taxon>rosids</taxon>
        <taxon>fabids</taxon>
        <taxon>Malpighiales</taxon>
        <taxon>Rhizophoraceae</taxon>
        <taxon>Rhizophora</taxon>
    </lineage>
</organism>
<dbReference type="AlphaFoldDB" id="A0A2P2PUN3"/>
<dbReference type="EMBL" id="GGEC01077970">
    <property type="protein sequence ID" value="MBX58454.1"/>
    <property type="molecule type" value="Transcribed_RNA"/>
</dbReference>
<evidence type="ECO:0000313" key="1">
    <source>
        <dbReference type="EMBL" id="MBX58454.1"/>
    </source>
</evidence>
<reference evidence="1" key="1">
    <citation type="submission" date="2018-02" db="EMBL/GenBank/DDBJ databases">
        <title>Rhizophora mucronata_Transcriptome.</title>
        <authorList>
            <person name="Meera S.P."/>
            <person name="Sreeshan A."/>
            <person name="Augustine A."/>
        </authorList>
    </citation>
    <scope>NUCLEOTIDE SEQUENCE</scope>
    <source>
        <tissue evidence="1">Leaf</tissue>
    </source>
</reference>
<sequence length="36" mass="4060">MVSILLLRIRKYVLLGSLIMYHSGILPTCLEKDRGG</sequence>